<accession>A0A382B5N2</accession>
<evidence type="ECO:0000256" key="1">
    <source>
        <dbReference type="SAM" id="MobiDB-lite"/>
    </source>
</evidence>
<evidence type="ECO:0000313" key="2">
    <source>
        <dbReference type="EMBL" id="SVB09065.1"/>
    </source>
</evidence>
<dbReference type="AlphaFoldDB" id="A0A382B5N2"/>
<feature type="region of interest" description="Disordered" evidence="1">
    <location>
        <begin position="156"/>
        <end position="281"/>
    </location>
</feature>
<sequence>RIATYRGHRVGAARQGRPRTGVRQHGCGAGTKSAVGPHFEGDGVHAHRRQELGQSHRDSGPRHSPERHRRLLQPEDRRHLGARRQSGLRPGVPEGGAGDRRQGQVPDSRTSLRAGSGQLRSVAEGDQVHHGRSVLVAEPRDSQVARAGVCLRKVGGVGQSEGRTRVELGDVEAHGEQKPDRPPGADEHGIGLRHAGRRGAGRHEGARGNGAVSACKKRNQRTADSHSDGIHLPAAWPSGQMHRVSGESKGQAARHGDWRVENRCHVGSGEGSRSLQGDRPV</sequence>
<feature type="non-terminal residue" evidence="2">
    <location>
        <position position="281"/>
    </location>
</feature>
<protein>
    <submittedName>
        <fullName evidence="2">Uncharacterized protein</fullName>
    </submittedName>
</protein>
<organism evidence="2">
    <name type="scientific">marine metagenome</name>
    <dbReference type="NCBI Taxonomy" id="408172"/>
    <lineage>
        <taxon>unclassified sequences</taxon>
        <taxon>metagenomes</taxon>
        <taxon>ecological metagenomes</taxon>
    </lineage>
</organism>
<feature type="region of interest" description="Disordered" evidence="1">
    <location>
        <begin position="1"/>
        <end position="127"/>
    </location>
</feature>
<feature type="compositionally biased region" description="Basic residues" evidence="1">
    <location>
        <begin position="1"/>
        <end position="22"/>
    </location>
</feature>
<feature type="compositionally biased region" description="Basic and acidic residues" evidence="1">
    <location>
        <begin position="254"/>
        <end position="264"/>
    </location>
</feature>
<feature type="non-terminal residue" evidence="2">
    <location>
        <position position="1"/>
    </location>
</feature>
<gene>
    <name evidence="2" type="ORF">METZ01_LOCUS161919</name>
</gene>
<feature type="compositionally biased region" description="Basic and acidic residues" evidence="1">
    <location>
        <begin position="162"/>
        <end position="190"/>
    </location>
</feature>
<name>A0A382B5N2_9ZZZZ</name>
<feature type="compositionally biased region" description="Basic and acidic residues" evidence="1">
    <location>
        <begin position="39"/>
        <end position="64"/>
    </location>
</feature>
<dbReference type="EMBL" id="UINC01028305">
    <property type="protein sequence ID" value="SVB09065.1"/>
    <property type="molecule type" value="Genomic_DNA"/>
</dbReference>
<proteinExistence type="predicted"/>
<reference evidence="2" key="1">
    <citation type="submission" date="2018-05" db="EMBL/GenBank/DDBJ databases">
        <authorList>
            <person name="Lanie J.A."/>
            <person name="Ng W.-L."/>
            <person name="Kazmierczak K.M."/>
            <person name="Andrzejewski T.M."/>
            <person name="Davidsen T.M."/>
            <person name="Wayne K.J."/>
            <person name="Tettelin H."/>
            <person name="Glass J.I."/>
            <person name="Rusch D."/>
            <person name="Podicherti R."/>
            <person name="Tsui H.-C.T."/>
            <person name="Winkler M.E."/>
        </authorList>
    </citation>
    <scope>NUCLEOTIDE SEQUENCE</scope>
</reference>